<name>A0A2N9F2L2_FAGSY</name>
<comment type="subcellular location">
    <subcellularLocation>
        <location evidence="1">Membrane</location>
        <topology evidence="1">Multi-pass membrane protein</topology>
    </subcellularLocation>
</comment>
<evidence type="ECO:0000256" key="1">
    <source>
        <dbReference type="ARBA" id="ARBA00004141"/>
    </source>
</evidence>
<sequence length="631" mass="69702">MELEMEMKRRGGQGESNEEKWVHDSSVDHKGRVPLRASTGVWKASLFIITQSSDQSKATMANLELAPLRALKAISGLRGADLRGKVTRVQYDLWPQRECKEDAGKVEPNSTEAAQSCSKFWHIKVVLVAALEMENRRLVFRRKGECFSNGDGSLNGSDLKTAAKNVNYWIGVTTMMPLLGGFLADAYTGRYAMILVLAFLTMSQFIPSLKPCNKAKCHRPRKIHEVVFFLALYFISVGTGGFKPCLESFGADQFDDDHSEERKKKMSYFNVWNFALCCGLVLGVTVIAYVEDNVGWGVANLILTITMAIAIVLVAAIIKRKLPPPSNSALLYEVPMTQKSQGRLLCHTTRLRFLDKAAIIEEKDNISIGQNPWRLATVTKVEETKLILNMIPIWLTSLPFGICVAQTSTFFIKQAATMNLKVTDNFRIPPASVFALGAVGMIISVTTYEKIIVPTLRKATGNERGINILQRIGIGMVFSILAMSVAALVEMKRLRAVDKELIQRGKTGPLSLSALWIAPQSMILGIGDGFALVGLQEYFYDQVPDSMRSLGIAFYLSVLGAGSFLSSFLIIIVDHVTGKSGRSWFAKDVNLSRLDNFYWLLAAMSGLNLCAYVILAKEVYLQKCAAKGNSG</sequence>
<dbReference type="InterPro" id="IPR036259">
    <property type="entry name" value="MFS_trans_sf"/>
</dbReference>
<organism evidence="8">
    <name type="scientific">Fagus sylvatica</name>
    <name type="common">Beechnut</name>
    <dbReference type="NCBI Taxonomy" id="28930"/>
    <lineage>
        <taxon>Eukaryota</taxon>
        <taxon>Viridiplantae</taxon>
        <taxon>Streptophyta</taxon>
        <taxon>Embryophyta</taxon>
        <taxon>Tracheophyta</taxon>
        <taxon>Spermatophyta</taxon>
        <taxon>Magnoliopsida</taxon>
        <taxon>eudicotyledons</taxon>
        <taxon>Gunneridae</taxon>
        <taxon>Pentapetalae</taxon>
        <taxon>rosids</taxon>
        <taxon>fabids</taxon>
        <taxon>Fagales</taxon>
        <taxon>Fagaceae</taxon>
        <taxon>Fagus</taxon>
    </lineage>
</organism>
<evidence type="ECO:0008006" key="9">
    <source>
        <dbReference type="Google" id="ProtNLM"/>
    </source>
</evidence>
<evidence type="ECO:0000256" key="2">
    <source>
        <dbReference type="ARBA" id="ARBA00005982"/>
    </source>
</evidence>
<protein>
    <recommendedName>
        <fullName evidence="9">Major facilitator superfamily (MFS) profile domain-containing protein</fullName>
    </recommendedName>
</protein>
<feature type="transmembrane region" description="Helical" evidence="7">
    <location>
        <begin position="597"/>
        <end position="615"/>
    </location>
</feature>
<evidence type="ECO:0000256" key="4">
    <source>
        <dbReference type="ARBA" id="ARBA00022989"/>
    </source>
</evidence>
<proteinExistence type="inferred from homology"/>
<accession>A0A2N9F2L2</accession>
<evidence type="ECO:0000256" key="3">
    <source>
        <dbReference type="ARBA" id="ARBA00022692"/>
    </source>
</evidence>
<reference evidence="8" key="1">
    <citation type="submission" date="2018-02" db="EMBL/GenBank/DDBJ databases">
        <authorList>
            <person name="Cohen D.B."/>
            <person name="Kent A.D."/>
        </authorList>
    </citation>
    <scope>NUCLEOTIDE SEQUENCE</scope>
</reference>
<evidence type="ECO:0000256" key="7">
    <source>
        <dbReference type="SAM" id="Phobius"/>
    </source>
</evidence>
<feature type="transmembrane region" description="Helical" evidence="7">
    <location>
        <begin position="296"/>
        <end position="318"/>
    </location>
</feature>
<feature type="transmembrane region" description="Helical" evidence="7">
    <location>
        <begin position="552"/>
        <end position="576"/>
    </location>
</feature>
<feature type="transmembrane region" description="Helical" evidence="7">
    <location>
        <begin position="166"/>
        <end position="184"/>
    </location>
</feature>
<dbReference type="AlphaFoldDB" id="A0A2N9F2L2"/>
<dbReference type="SUPFAM" id="SSF103473">
    <property type="entry name" value="MFS general substrate transporter"/>
    <property type="match status" value="1"/>
</dbReference>
<dbReference type="EMBL" id="OIVN01000768">
    <property type="protein sequence ID" value="SPC85217.1"/>
    <property type="molecule type" value="Genomic_DNA"/>
</dbReference>
<evidence type="ECO:0000256" key="5">
    <source>
        <dbReference type="ARBA" id="ARBA00023136"/>
    </source>
</evidence>
<dbReference type="PANTHER" id="PTHR11654">
    <property type="entry name" value="OLIGOPEPTIDE TRANSPORTER-RELATED"/>
    <property type="match status" value="1"/>
</dbReference>
<dbReference type="GO" id="GO:0016020">
    <property type="term" value="C:membrane"/>
    <property type="evidence" value="ECO:0007669"/>
    <property type="project" value="UniProtKB-SubCell"/>
</dbReference>
<dbReference type="GO" id="GO:0022857">
    <property type="term" value="F:transmembrane transporter activity"/>
    <property type="evidence" value="ECO:0007669"/>
    <property type="project" value="InterPro"/>
</dbReference>
<feature type="transmembrane region" description="Helical" evidence="7">
    <location>
        <begin position="428"/>
        <end position="448"/>
    </location>
</feature>
<keyword evidence="4 7" id="KW-1133">Transmembrane helix</keyword>
<dbReference type="InterPro" id="IPR000109">
    <property type="entry name" value="POT_fam"/>
</dbReference>
<gene>
    <name evidence="8" type="ORF">FSB_LOCUS13099</name>
</gene>
<feature type="transmembrane region" description="Helical" evidence="7">
    <location>
        <begin position="510"/>
        <end position="532"/>
    </location>
</feature>
<feature type="transmembrane region" description="Helical" evidence="7">
    <location>
        <begin position="468"/>
        <end position="489"/>
    </location>
</feature>
<feature type="transmembrane region" description="Helical" evidence="7">
    <location>
        <begin position="190"/>
        <end position="209"/>
    </location>
</feature>
<dbReference type="Gene3D" id="1.20.1250.20">
    <property type="entry name" value="MFS general substrate transporter like domains"/>
    <property type="match status" value="1"/>
</dbReference>
<evidence type="ECO:0000313" key="8">
    <source>
        <dbReference type="EMBL" id="SPC85217.1"/>
    </source>
</evidence>
<comment type="similarity">
    <text evidence="2">Belongs to the major facilitator superfamily. Proton-dependent oligopeptide transporter (POT/PTR) (TC 2.A.17) family.</text>
</comment>
<dbReference type="Pfam" id="PF00854">
    <property type="entry name" value="PTR2"/>
    <property type="match status" value="1"/>
</dbReference>
<keyword evidence="5 7" id="KW-0472">Membrane</keyword>
<evidence type="ECO:0000256" key="6">
    <source>
        <dbReference type="SAM" id="MobiDB-lite"/>
    </source>
</evidence>
<keyword evidence="3 7" id="KW-0812">Transmembrane</keyword>
<feature type="region of interest" description="Disordered" evidence="6">
    <location>
        <begin position="1"/>
        <end position="25"/>
    </location>
</feature>
<feature type="transmembrane region" description="Helical" evidence="7">
    <location>
        <begin position="271"/>
        <end position="290"/>
    </location>
</feature>